<organism evidence="1">
    <name type="scientific">Marseillevirus LCMAC101</name>
    <dbReference type="NCBI Taxonomy" id="2506602"/>
    <lineage>
        <taxon>Viruses</taxon>
        <taxon>Varidnaviria</taxon>
        <taxon>Bamfordvirae</taxon>
        <taxon>Nucleocytoviricota</taxon>
        <taxon>Megaviricetes</taxon>
        <taxon>Pimascovirales</taxon>
        <taxon>Pimascovirales incertae sedis</taxon>
        <taxon>Marseilleviridae</taxon>
    </lineage>
</organism>
<reference evidence="1" key="1">
    <citation type="journal article" date="2019" name="MBio">
        <title>Virus Genomes from Deep Sea Sediments Expand the Ocean Megavirome and Support Independent Origins of Viral Gigantism.</title>
        <authorList>
            <person name="Backstrom D."/>
            <person name="Yutin N."/>
            <person name="Jorgensen S.L."/>
            <person name="Dharamshi J."/>
            <person name="Homa F."/>
            <person name="Zaremba-Niedwiedzka K."/>
            <person name="Spang A."/>
            <person name="Wolf Y.I."/>
            <person name="Koonin E.V."/>
            <person name="Ettema T.J."/>
        </authorList>
    </citation>
    <scope>NUCLEOTIDE SEQUENCE</scope>
</reference>
<name>A0A481YRU4_9VIRU</name>
<protein>
    <submittedName>
        <fullName evidence="1">Uncharacterized protein</fullName>
    </submittedName>
</protein>
<dbReference type="EMBL" id="MK500327">
    <property type="protein sequence ID" value="QBK85435.1"/>
    <property type="molecule type" value="Genomic_DNA"/>
</dbReference>
<proteinExistence type="predicted"/>
<evidence type="ECO:0000313" key="1">
    <source>
        <dbReference type="EMBL" id="QBK85435.1"/>
    </source>
</evidence>
<gene>
    <name evidence="1" type="ORF">LCMAC101_00220</name>
</gene>
<sequence>MDEISLVDFIGKILIEPQVPVPLSETILEDIDETEPGFFPFSWGSCQYDTACDMFQVMDLLQTNGYNPFEVLKIDDFDVLTPSTDDIIRTVEKFVTAVSKHIEECYPEEEYREEREEKLDKLEELKLESTTLNSVFKTAQDNSWDLWTISLTICSHVYGEEYEEYLKENTGKSPGFGPMFNILVQSQNYVVGAICYRLYADGLVTNPHTTYKGFDT</sequence>
<accession>A0A481YRU4</accession>